<dbReference type="GO" id="GO:0006355">
    <property type="term" value="P:regulation of DNA-templated transcription"/>
    <property type="evidence" value="ECO:0007669"/>
    <property type="project" value="TreeGrafter"/>
</dbReference>
<name>A0AAW6SSC3_9BACI</name>
<organism evidence="8 9">
    <name type="scientific">Heyndrickxia oleronia</name>
    <dbReference type="NCBI Taxonomy" id="38875"/>
    <lineage>
        <taxon>Bacteria</taxon>
        <taxon>Bacillati</taxon>
        <taxon>Bacillota</taxon>
        <taxon>Bacilli</taxon>
        <taxon>Bacillales</taxon>
        <taxon>Bacillaceae</taxon>
        <taxon>Heyndrickxia</taxon>
    </lineage>
</organism>
<comment type="caution">
    <text evidence="8">The sequence shown here is derived from an EMBL/GenBank/DDBJ whole genome shotgun (WGS) entry which is preliminary data.</text>
</comment>
<dbReference type="GO" id="GO:0032993">
    <property type="term" value="C:protein-DNA complex"/>
    <property type="evidence" value="ECO:0007669"/>
    <property type="project" value="TreeGrafter"/>
</dbReference>
<dbReference type="PANTHER" id="PTHR48111:SF1">
    <property type="entry name" value="TWO-COMPONENT RESPONSE REGULATOR ORR33"/>
    <property type="match status" value="1"/>
</dbReference>
<dbReference type="RefSeq" id="WP_280616859.1">
    <property type="nucleotide sequence ID" value="NZ_JAROYP010000006.1"/>
</dbReference>
<dbReference type="PANTHER" id="PTHR48111">
    <property type="entry name" value="REGULATOR OF RPOS"/>
    <property type="match status" value="1"/>
</dbReference>
<proteinExistence type="predicted"/>
<dbReference type="Pfam" id="PF00072">
    <property type="entry name" value="Response_reg"/>
    <property type="match status" value="1"/>
</dbReference>
<gene>
    <name evidence="8" type="ORF">P5X88_12390</name>
</gene>
<dbReference type="InterPro" id="IPR039420">
    <property type="entry name" value="WalR-like"/>
</dbReference>
<keyword evidence="3" id="KW-0805">Transcription regulation</keyword>
<keyword evidence="4" id="KW-0238">DNA-binding</keyword>
<keyword evidence="1 6" id="KW-0597">Phosphoprotein</keyword>
<evidence type="ECO:0000313" key="8">
    <source>
        <dbReference type="EMBL" id="MDH5161740.1"/>
    </source>
</evidence>
<evidence type="ECO:0000256" key="4">
    <source>
        <dbReference type="ARBA" id="ARBA00023125"/>
    </source>
</evidence>
<evidence type="ECO:0000259" key="7">
    <source>
        <dbReference type="PROSITE" id="PS50110"/>
    </source>
</evidence>
<feature type="modified residue" description="4-aspartylphosphate" evidence="6">
    <location>
        <position position="51"/>
    </location>
</feature>
<evidence type="ECO:0000256" key="6">
    <source>
        <dbReference type="PROSITE-ProRule" id="PRU00169"/>
    </source>
</evidence>
<dbReference type="Gene3D" id="3.40.50.2300">
    <property type="match status" value="1"/>
</dbReference>
<dbReference type="GO" id="GO:0005829">
    <property type="term" value="C:cytosol"/>
    <property type="evidence" value="ECO:0007669"/>
    <property type="project" value="TreeGrafter"/>
</dbReference>
<dbReference type="PROSITE" id="PS50110">
    <property type="entry name" value="RESPONSE_REGULATORY"/>
    <property type="match status" value="1"/>
</dbReference>
<keyword evidence="5" id="KW-0804">Transcription</keyword>
<dbReference type="GO" id="GO:0000156">
    <property type="term" value="F:phosphorelay response regulator activity"/>
    <property type="evidence" value="ECO:0007669"/>
    <property type="project" value="TreeGrafter"/>
</dbReference>
<accession>A0AAW6SSC3</accession>
<evidence type="ECO:0000313" key="9">
    <source>
        <dbReference type="Proteomes" id="UP001159179"/>
    </source>
</evidence>
<dbReference type="GO" id="GO:0000976">
    <property type="term" value="F:transcription cis-regulatory region binding"/>
    <property type="evidence" value="ECO:0007669"/>
    <property type="project" value="TreeGrafter"/>
</dbReference>
<dbReference type="AlphaFoldDB" id="A0AAW6SSC3"/>
<protein>
    <submittedName>
        <fullName evidence="8">Response regulator</fullName>
    </submittedName>
</protein>
<feature type="domain" description="Response regulatory" evidence="7">
    <location>
        <begin position="3"/>
        <end position="122"/>
    </location>
</feature>
<dbReference type="InterPro" id="IPR001789">
    <property type="entry name" value="Sig_transdc_resp-reg_receiver"/>
</dbReference>
<dbReference type="EMBL" id="JAROYP010000006">
    <property type="protein sequence ID" value="MDH5161740.1"/>
    <property type="molecule type" value="Genomic_DNA"/>
</dbReference>
<evidence type="ECO:0000256" key="1">
    <source>
        <dbReference type="ARBA" id="ARBA00022553"/>
    </source>
</evidence>
<reference evidence="8" key="1">
    <citation type="submission" date="2023-03" db="EMBL/GenBank/DDBJ databases">
        <title>Bacterial isolates from washroom surfaces on a university campus.</title>
        <authorList>
            <person name="Holman D.B."/>
            <person name="Gzyl K.E."/>
            <person name="Taheri A.E."/>
        </authorList>
    </citation>
    <scope>NUCLEOTIDE SEQUENCE</scope>
    <source>
        <strain evidence="8">RD03</strain>
    </source>
</reference>
<evidence type="ECO:0000256" key="2">
    <source>
        <dbReference type="ARBA" id="ARBA00023012"/>
    </source>
</evidence>
<evidence type="ECO:0000256" key="3">
    <source>
        <dbReference type="ARBA" id="ARBA00023015"/>
    </source>
</evidence>
<dbReference type="InterPro" id="IPR011006">
    <property type="entry name" value="CheY-like_superfamily"/>
</dbReference>
<sequence>MKKLLIIDDEVGIRKLLADYFEVNGYLVLTAKNGNEALWQVEKQPDIILLDINMPEIHLCIDKNSTTLDSTFIYTNSYALDRWRKSRALDRNMDDDAILNFMASSIFYDKYSELYLSLLHLL</sequence>
<dbReference type="Proteomes" id="UP001159179">
    <property type="component" value="Unassembled WGS sequence"/>
</dbReference>
<keyword evidence="2" id="KW-0902">Two-component regulatory system</keyword>
<dbReference type="SUPFAM" id="SSF52172">
    <property type="entry name" value="CheY-like"/>
    <property type="match status" value="1"/>
</dbReference>
<evidence type="ECO:0000256" key="5">
    <source>
        <dbReference type="ARBA" id="ARBA00023163"/>
    </source>
</evidence>